<feature type="coiled-coil region" evidence="10">
    <location>
        <begin position="1469"/>
        <end position="1510"/>
    </location>
</feature>
<comment type="caution">
    <text evidence="11">The sequence shown here is derived from an EMBL/GenBank/DDBJ whole genome shotgun (WGS) entry which is preliminary data.</text>
</comment>
<feature type="coiled-coil region" evidence="10">
    <location>
        <begin position="1064"/>
        <end position="1091"/>
    </location>
</feature>
<evidence type="ECO:0000256" key="7">
    <source>
        <dbReference type="ARBA" id="ARBA00023273"/>
    </source>
</evidence>
<evidence type="ECO:0000313" key="11">
    <source>
        <dbReference type="EMBL" id="KAF7284762.1"/>
    </source>
</evidence>
<evidence type="ECO:0000256" key="1">
    <source>
        <dbReference type="ARBA" id="ARBA00004430"/>
    </source>
</evidence>
<accession>A0A834IPF1</accession>
<dbReference type="OrthoDB" id="535167at2759"/>
<keyword evidence="4" id="KW-0677">Repeat</keyword>
<reference evidence="11" key="1">
    <citation type="submission" date="2020-08" db="EMBL/GenBank/DDBJ databases">
        <title>Genome sequencing and assembly of the red palm weevil Rhynchophorus ferrugineus.</title>
        <authorList>
            <person name="Dias G.B."/>
            <person name="Bergman C.M."/>
            <person name="Manee M."/>
        </authorList>
    </citation>
    <scope>NUCLEOTIDE SEQUENCE</scope>
    <source>
        <strain evidence="11">AA-2017</strain>
        <tissue evidence="11">Whole larva</tissue>
    </source>
</reference>
<dbReference type="GO" id="GO:0060271">
    <property type="term" value="P:cilium assembly"/>
    <property type="evidence" value="ECO:0007669"/>
    <property type="project" value="TreeGrafter"/>
</dbReference>
<dbReference type="Pfam" id="PF25828">
    <property type="entry name" value="CC_Cfap43"/>
    <property type="match status" value="1"/>
</dbReference>
<protein>
    <recommendedName>
        <fullName evidence="9">Cilia- and flagella-associated protein 43</fullName>
    </recommendedName>
</protein>
<keyword evidence="7" id="KW-0966">Cell projection</keyword>
<evidence type="ECO:0000256" key="4">
    <source>
        <dbReference type="ARBA" id="ARBA00022737"/>
    </source>
</evidence>
<keyword evidence="2" id="KW-0963">Cytoplasm</keyword>
<comment type="subcellular location">
    <subcellularLocation>
        <location evidence="1">Cytoplasm</location>
        <location evidence="1">Cytoskeleton</location>
        <location evidence="1">Cilium axoneme</location>
    </subcellularLocation>
</comment>
<dbReference type="GO" id="GO:0005930">
    <property type="term" value="C:axoneme"/>
    <property type="evidence" value="ECO:0007669"/>
    <property type="project" value="UniProtKB-SubCell"/>
</dbReference>
<evidence type="ECO:0000256" key="10">
    <source>
        <dbReference type="SAM" id="Coils"/>
    </source>
</evidence>
<dbReference type="Gene3D" id="2.130.10.10">
    <property type="entry name" value="YVTN repeat-like/Quinoprotein amine dehydrogenase"/>
    <property type="match status" value="2"/>
</dbReference>
<dbReference type="PANTHER" id="PTHR14885">
    <property type="entry name" value="CILIA- AND FLAGELLA-ASSOCIATED PROTEIN 43-RELATED"/>
    <property type="match status" value="1"/>
</dbReference>
<dbReference type="InterPro" id="IPR036322">
    <property type="entry name" value="WD40_repeat_dom_sf"/>
</dbReference>
<name>A0A834IPF1_RHYFE</name>
<evidence type="ECO:0000256" key="3">
    <source>
        <dbReference type="ARBA" id="ARBA00022574"/>
    </source>
</evidence>
<keyword evidence="12" id="KW-1185">Reference proteome</keyword>
<keyword evidence="5 10" id="KW-0175">Coiled coil</keyword>
<dbReference type="InterPro" id="IPR015943">
    <property type="entry name" value="WD40/YVTN_repeat-like_dom_sf"/>
</dbReference>
<dbReference type="EMBL" id="JAACXV010000070">
    <property type="protein sequence ID" value="KAF7284762.1"/>
    <property type="molecule type" value="Genomic_DNA"/>
</dbReference>
<keyword evidence="6" id="KW-0206">Cytoskeleton</keyword>
<evidence type="ECO:0000256" key="8">
    <source>
        <dbReference type="ARBA" id="ARBA00023605"/>
    </source>
</evidence>
<dbReference type="GO" id="GO:0003341">
    <property type="term" value="P:cilium movement"/>
    <property type="evidence" value="ECO:0007669"/>
    <property type="project" value="UniProtKB-ARBA"/>
</dbReference>
<keyword evidence="3" id="KW-0853">WD repeat</keyword>
<comment type="similarity">
    <text evidence="8">Belongs to the CFAP43 family.</text>
</comment>
<gene>
    <name evidence="11" type="ORF">GWI33_021630</name>
</gene>
<organism evidence="11 12">
    <name type="scientific">Rhynchophorus ferrugineus</name>
    <name type="common">Red palm weevil</name>
    <name type="synonym">Curculio ferrugineus</name>
    <dbReference type="NCBI Taxonomy" id="354439"/>
    <lineage>
        <taxon>Eukaryota</taxon>
        <taxon>Metazoa</taxon>
        <taxon>Ecdysozoa</taxon>
        <taxon>Arthropoda</taxon>
        <taxon>Hexapoda</taxon>
        <taxon>Insecta</taxon>
        <taxon>Pterygota</taxon>
        <taxon>Neoptera</taxon>
        <taxon>Endopterygota</taxon>
        <taxon>Coleoptera</taxon>
        <taxon>Polyphaga</taxon>
        <taxon>Cucujiformia</taxon>
        <taxon>Curculionidae</taxon>
        <taxon>Dryophthorinae</taxon>
        <taxon>Rhynchophorus</taxon>
    </lineage>
</organism>
<dbReference type="Proteomes" id="UP000625711">
    <property type="component" value="Unassembled WGS sequence"/>
</dbReference>
<proteinExistence type="inferred from homology"/>
<dbReference type="PANTHER" id="PTHR14885:SF1">
    <property type="entry name" value="CILIA- AND FLAGELLA-ASSOCIATED PROTEIN 43"/>
    <property type="match status" value="1"/>
</dbReference>
<feature type="coiled-coil region" evidence="10">
    <location>
        <begin position="1166"/>
        <end position="1200"/>
    </location>
</feature>
<evidence type="ECO:0000256" key="9">
    <source>
        <dbReference type="ARBA" id="ARBA00023662"/>
    </source>
</evidence>
<sequence length="1578" mass="184558">MKASDSRSLWAKIGFIEDVHFMGKSILLYSRGCFIEFIDLSTGERHQMMSNNHWKDGDGIKCVTGHCNLFIFAYAELCQEPFIFVRSYPEFHVVAKLSGPKEGVKCLEFSETSLLFSLGDMPNYTVTAWNWRTLEKFAESKNELIYDNQIVKCSYGRPMYLAQLGVGSDKLFIWDVFTVCKSSIFSKHEVKFGELKPAPFMDVLWTSDGFCYIIDSKGNVYTYDRDFYLEKVMEITEEGSLQTFMGWFLHGLIIMGPNMEIKHYKKSSGEWVCDWKYEINRKLLGIFCNKHDRCVALTENYEIVQLGNSSDSLKIVKEDESNFMDLCLIYPAGEYVVTLCQDSILLVYNVANGELISKLTLNYPVCSLASNPEFPCIAIGTKDGKVNLVSLYNVHKPEVILNLYLTDNPLVVTTYFEKGYMFVTGNHYIGEFFIIRGTPGTQVDVAVHLETNVQVVDFFMVYSQNMIRFFTLPITSNKFYAGNKVVRYCIVDDRVVNEKEYTFEENDRLFRSILPKRGPQKDRVFYLVPINTRYFEIVETKRGSPFMTTVETIKSGHQIKHFSVGISEHYGITWGYDGFIIVRCFEFREQIGMCLPHHCYLQGVKKSVVNPTGTIVVSLGIDNVLTGTLIRNDPDDMDMKQRINQLLRSPKIAVMFKRVTLGFTVESRFGNKSWKDIQRLKRIEMEEETCRVEKHKILKEFHSIQKSLVSLVDQNLDAAENEKLDLLEFYLDTTLYNKKQQQNKDDCKKTEIYLKCLVVAQDKVSSYIIKNYWEKMGVQWENILGIFSAVKATNYCLLPENYEKLSRLSWIEEQRKVEQFLSSQDTFEPWVWLSKEKVLESLNKRPTAPKEDYSGLSALRRLKDIDDIDSTKSLETKIALAGSVSQLYIDISPGHYQQRQLTSFYQCDLQQAVAEIEVTKLKQNYNKCFRNTRAIKEREVYNVKEKNARLKHILSEYNYFSENKICLNIEDPVWNQTENPETILKVTEDEIPIRPYVSPSEQAILDAKAAEEERLRLLLLADDFRERALMAMMNGVLEIRWEDELKKDVSKPKCMLEKLPEEYNEDDLRAIRDYEEKVVQLKTEREKYKTLLEAEFVKLATNVRDSIRKFNQKLYECTRYKFYIDSGMNQENLQVNRARFNQNKRIKLDEQEAQIIANIKLYECAVEENQKKIAFMQEALNECKVNLDMMQSKEKNLEKAYRKEFQDMSPVVQEQSYKLYRKRPKVNFRNISTATVLNELAKGIMTNETTIAMTQECLDYLKSLEQLDQFVGLPPTIDESTWQLICKQRRMRIEYDIRCRAAQIQIMDGEATISTFQKRMATEKEKIASLNQELEDTRAARLYLMHNRQVQVVLRRGLVEIPLTGDLFSDFDDAILIQRSEIEHVNNLIINAGNLKLKTIQKNMHFKRAMMATEWEHMKIRMQINDLIEQKKDIDTVKFTKEMQIYLKNKSLGRKPEVESYEMEIELLASAYENRINDKKAKYKKIMKQLKQYNENNKELDEAIKKVNMDVSHFNLLKDWEVEAKEQQVLRARLSAMLRRNVLVQKIQENHNEILVLQTELELLRLRTFPTFKYKILD</sequence>
<dbReference type="SUPFAM" id="SSF50978">
    <property type="entry name" value="WD40 repeat-like"/>
    <property type="match status" value="1"/>
</dbReference>
<evidence type="ECO:0000256" key="6">
    <source>
        <dbReference type="ARBA" id="ARBA00023212"/>
    </source>
</evidence>
<evidence type="ECO:0000256" key="2">
    <source>
        <dbReference type="ARBA" id="ARBA00022490"/>
    </source>
</evidence>
<evidence type="ECO:0000313" key="12">
    <source>
        <dbReference type="Proteomes" id="UP000625711"/>
    </source>
</evidence>
<evidence type="ECO:0000256" key="5">
    <source>
        <dbReference type="ARBA" id="ARBA00023054"/>
    </source>
</evidence>
<feature type="coiled-coil region" evidence="10">
    <location>
        <begin position="1313"/>
        <end position="1340"/>
    </location>
</feature>